<dbReference type="EMBL" id="JAPEVB010000002">
    <property type="protein sequence ID" value="KAJ4394576.1"/>
    <property type="molecule type" value="Genomic_DNA"/>
</dbReference>
<sequence>MRCSPAQILALGACLARGAHAAALYESPVSIPGYGLVQGTAALNSSAAAHVPNWQNISFFGGIPYGADTSGANRWRDPQPAAPWNGTLDASAFGDICVTDNTQLSVYSMSEDCLTINIWTPATSAGEKLPVAIWSYGDGTAPPQTTYSGAGVAGKGIIFVSYNFRNDVFGFLAHPELTETSGRNASGNWGMLDQFAAVKWVHENIAQFGGDPDHISAIGQSFGAAAVYHMVNSPLTADLGIVNAISESGVRSPRDPQVSNFECGYYNQTYAETIGSEVLTALNVSTIAEARLIDYETIFNATADFNQFKPVLDYYALPAKYVTTWRNGAANKVPYITGNNADEDGAAGTLTTTVADYEAWLEEEYGDLASDFLALYPAANDSQAADAESAIVRDQFRLSSWEYMAGYANSSGGDIDTYTYYWDYATPAMGSAAHASEIVYALGNLWLQPDVNYTSEDFYISDVMSSYWANFMKTGDVNDGGLYSAVNGSSSLPATWAANSADSATTFHVGTAYGSIPVAADEAKIALLQKFFAASTPA</sequence>
<dbReference type="Proteomes" id="UP001140453">
    <property type="component" value="Unassembled WGS sequence"/>
</dbReference>
<dbReference type="InterPro" id="IPR029058">
    <property type="entry name" value="AB_hydrolase_fold"/>
</dbReference>
<dbReference type="OrthoDB" id="408631at2759"/>
<keyword evidence="1" id="KW-0732">Signal</keyword>
<dbReference type="InterPro" id="IPR002018">
    <property type="entry name" value="CarbesteraseB"/>
</dbReference>
<evidence type="ECO:0000313" key="3">
    <source>
        <dbReference type="EMBL" id="KAJ4394576.1"/>
    </source>
</evidence>
<feature type="signal peptide" evidence="1">
    <location>
        <begin position="1"/>
        <end position="21"/>
    </location>
</feature>
<protein>
    <recommendedName>
        <fullName evidence="2">Carboxylesterase type B domain-containing protein</fullName>
    </recommendedName>
</protein>
<organism evidence="3 4">
    <name type="scientific">Gnomoniopsis smithogilvyi</name>
    <dbReference type="NCBI Taxonomy" id="1191159"/>
    <lineage>
        <taxon>Eukaryota</taxon>
        <taxon>Fungi</taxon>
        <taxon>Dikarya</taxon>
        <taxon>Ascomycota</taxon>
        <taxon>Pezizomycotina</taxon>
        <taxon>Sordariomycetes</taxon>
        <taxon>Sordariomycetidae</taxon>
        <taxon>Diaporthales</taxon>
        <taxon>Gnomoniaceae</taxon>
        <taxon>Gnomoniopsis</taxon>
    </lineage>
</organism>
<dbReference type="PANTHER" id="PTHR11559">
    <property type="entry name" value="CARBOXYLESTERASE"/>
    <property type="match status" value="1"/>
</dbReference>
<evidence type="ECO:0000256" key="1">
    <source>
        <dbReference type="SAM" id="SignalP"/>
    </source>
</evidence>
<feature type="domain" description="Carboxylesterase type B" evidence="2">
    <location>
        <begin position="54"/>
        <end position="496"/>
    </location>
</feature>
<accession>A0A9W8YZE1</accession>
<dbReference type="SUPFAM" id="SSF53474">
    <property type="entry name" value="alpha/beta-Hydrolases"/>
    <property type="match status" value="1"/>
</dbReference>
<comment type="caution">
    <text evidence="3">The sequence shown here is derived from an EMBL/GenBank/DDBJ whole genome shotgun (WGS) entry which is preliminary data.</text>
</comment>
<gene>
    <name evidence="3" type="ORF">N0V93_003795</name>
</gene>
<dbReference type="AlphaFoldDB" id="A0A9W8YZE1"/>
<evidence type="ECO:0000313" key="4">
    <source>
        <dbReference type="Proteomes" id="UP001140453"/>
    </source>
</evidence>
<reference evidence="3" key="1">
    <citation type="submission" date="2022-10" db="EMBL/GenBank/DDBJ databases">
        <title>Tapping the CABI collections for fungal endophytes: first genome assemblies for Collariella, Neodidymelliopsis, Ascochyta clinopodiicola, Didymella pomorum, Didymosphaeria variabile, Neocosmospora piperis and Neocucurbitaria cava.</title>
        <authorList>
            <person name="Hill R."/>
        </authorList>
    </citation>
    <scope>NUCLEOTIDE SEQUENCE</scope>
    <source>
        <strain evidence="3">IMI 355082</strain>
    </source>
</reference>
<dbReference type="InterPro" id="IPR050309">
    <property type="entry name" value="Type-B_Carboxylest/Lipase"/>
</dbReference>
<keyword evidence="4" id="KW-1185">Reference proteome</keyword>
<dbReference type="Gene3D" id="3.40.50.1820">
    <property type="entry name" value="alpha/beta hydrolase"/>
    <property type="match status" value="1"/>
</dbReference>
<dbReference type="Pfam" id="PF00135">
    <property type="entry name" value="COesterase"/>
    <property type="match status" value="1"/>
</dbReference>
<feature type="chain" id="PRO_5040999937" description="Carboxylesterase type B domain-containing protein" evidence="1">
    <location>
        <begin position="22"/>
        <end position="538"/>
    </location>
</feature>
<dbReference type="PROSITE" id="PS00941">
    <property type="entry name" value="CARBOXYLESTERASE_B_2"/>
    <property type="match status" value="1"/>
</dbReference>
<proteinExistence type="predicted"/>
<name>A0A9W8YZE1_9PEZI</name>
<evidence type="ECO:0000259" key="2">
    <source>
        <dbReference type="Pfam" id="PF00135"/>
    </source>
</evidence>
<dbReference type="InterPro" id="IPR019819">
    <property type="entry name" value="Carboxylesterase_B_CS"/>
</dbReference>